<evidence type="ECO:0000313" key="2">
    <source>
        <dbReference type="Proteomes" id="UP000573729"/>
    </source>
</evidence>
<reference evidence="1 2" key="1">
    <citation type="submission" date="2020-08" db="EMBL/GenBank/DDBJ databases">
        <title>Sequencing the genomes of 1000 actinobacteria strains.</title>
        <authorList>
            <person name="Klenk H.-P."/>
        </authorList>
    </citation>
    <scope>NUCLEOTIDE SEQUENCE [LARGE SCALE GENOMIC DNA]</scope>
    <source>
        <strain evidence="1 2">DSM 24947</strain>
    </source>
</reference>
<protein>
    <submittedName>
        <fullName evidence="1">HK97 family phage portal protein</fullName>
    </submittedName>
</protein>
<name>A0A7W7BQI6_9MICO</name>
<proteinExistence type="predicted"/>
<dbReference type="RefSeq" id="WP_184217000.1">
    <property type="nucleotide sequence ID" value="NZ_JACHMD010000001.1"/>
</dbReference>
<evidence type="ECO:0000313" key="1">
    <source>
        <dbReference type="EMBL" id="MBB4666974.1"/>
    </source>
</evidence>
<dbReference type="InterPro" id="IPR006944">
    <property type="entry name" value="Phage/GTA_portal"/>
</dbReference>
<dbReference type="Pfam" id="PF04860">
    <property type="entry name" value="Phage_portal"/>
    <property type="match status" value="1"/>
</dbReference>
<comment type="caution">
    <text evidence="1">The sequence shown here is derived from an EMBL/GenBank/DDBJ whole genome shotgun (WGS) entry which is preliminary data.</text>
</comment>
<accession>A0A7W7BQI6</accession>
<dbReference type="AlphaFoldDB" id="A0A7W7BQI6"/>
<gene>
    <name evidence="1" type="ORF">BKA24_001683</name>
</gene>
<keyword evidence="2" id="KW-1185">Reference proteome</keyword>
<sequence length="388" mass="42465">MSLFTREAETRDLTRADIWGPAFSGLGSSNSSALQQVAAYGAVRHIADQWAQAEITATQMRGGVRQPMSEAPQILTDPSPILSAYESRFAMVAELKTRGNAFGLVDDSRRYCQWIPFEFVTVDESNLANPVYRVLGTQVDLVKRGGNLLHIREFVTAGSVMGLSPIEQFAASFEWSGLARSFGRRFLKESSIPPAILQAKTARVGGEVLTEARDDFVRAARSGKPVALPGEWAYQRISISPEEAQFLQTIEASATEIAIIFGVPPEVVGGKAGSSRTYSNREMDQKAFRVQTLGGISGRASAAFRDVLPTDTEVTYDLTVLERPGVLESARAMTEELRNGTRFLSEARESLGRPAPTAKQIEEWQQWFATNKSESQSDATSTAITKEV</sequence>
<dbReference type="EMBL" id="JACHMD010000001">
    <property type="protein sequence ID" value="MBB4666974.1"/>
    <property type="molecule type" value="Genomic_DNA"/>
</dbReference>
<organism evidence="1 2">
    <name type="scientific">Microbacterium marinum</name>
    <dbReference type="NCBI Taxonomy" id="421115"/>
    <lineage>
        <taxon>Bacteria</taxon>
        <taxon>Bacillati</taxon>
        <taxon>Actinomycetota</taxon>
        <taxon>Actinomycetes</taxon>
        <taxon>Micrococcales</taxon>
        <taxon>Microbacteriaceae</taxon>
        <taxon>Microbacterium</taxon>
    </lineage>
</organism>
<dbReference type="Proteomes" id="UP000573729">
    <property type="component" value="Unassembled WGS sequence"/>
</dbReference>
<dbReference type="Gene3D" id="1.20.1270.210">
    <property type="match status" value="1"/>
</dbReference>